<gene>
    <name evidence="2" type="ORF">ACFS5P_11145</name>
</gene>
<keyword evidence="3" id="KW-1185">Reference proteome</keyword>
<evidence type="ECO:0000313" key="2">
    <source>
        <dbReference type="EMBL" id="MFD2912431.1"/>
    </source>
</evidence>
<reference evidence="3" key="1">
    <citation type="journal article" date="2019" name="Int. J. Syst. Evol. Microbiol.">
        <title>The Global Catalogue of Microorganisms (GCM) 10K type strain sequencing project: providing services to taxonomists for standard genome sequencing and annotation.</title>
        <authorList>
            <consortium name="The Broad Institute Genomics Platform"/>
            <consortium name="The Broad Institute Genome Sequencing Center for Infectious Disease"/>
            <person name="Wu L."/>
            <person name="Ma J."/>
        </authorList>
    </citation>
    <scope>NUCLEOTIDE SEQUENCE [LARGE SCALE GENOMIC DNA]</scope>
    <source>
        <strain evidence="3">KCTC 13528</strain>
    </source>
</reference>
<comment type="caution">
    <text evidence="2">The sequence shown here is derived from an EMBL/GenBank/DDBJ whole genome shotgun (WGS) entry which is preliminary data.</text>
</comment>
<organism evidence="2 3">
    <name type="scientific">Jeotgalibacillus terrae</name>
    <dbReference type="NCBI Taxonomy" id="587735"/>
    <lineage>
        <taxon>Bacteria</taxon>
        <taxon>Bacillati</taxon>
        <taxon>Bacillota</taxon>
        <taxon>Bacilli</taxon>
        <taxon>Bacillales</taxon>
        <taxon>Caryophanaceae</taxon>
        <taxon>Jeotgalibacillus</taxon>
    </lineage>
</organism>
<dbReference type="Proteomes" id="UP001597561">
    <property type="component" value="Unassembled WGS sequence"/>
</dbReference>
<proteinExistence type="predicted"/>
<evidence type="ECO:0008006" key="4">
    <source>
        <dbReference type="Google" id="ProtNLM"/>
    </source>
</evidence>
<accession>A0ABW5ZIS5</accession>
<dbReference type="EMBL" id="JBHUPG010000020">
    <property type="protein sequence ID" value="MFD2912431.1"/>
    <property type="molecule type" value="Genomic_DNA"/>
</dbReference>
<evidence type="ECO:0000256" key="1">
    <source>
        <dbReference type="SAM" id="MobiDB-lite"/>
    </source>
</evidence>
<feature type="region of interest" description="Disordered" evidence="1">
    <location>
        <begin position="1"/>
        <end position="54"/>
    </location>
</feature>
<dbReference type="RefSeq" id="WP_204730777.1">
    <property type="nucleotide sequence ID" value="NZ_JAFBDK010000024.1"/>
</dbReference>
<sequence>MSSKNSLKDKIRKPNASQAFFNSYDANDNTKDHKTEHNINNDKGVSIKDNSSNNTTIDNENTIKVYVKNDDVVNDNEYLRRLATGKKAVKKKPKKVFTSFYMDPDLASEVDKIAARGEKGDKSKLINQGIRTLLEGYGVIEKKS</sequence>
<evidence type="ECO:0000313" key="3">
    <source>
        <dbReference type="Proteomes" id="UP001597561"/>
    </source>
</evidence>
<name>A0ABW5ZIS5_9BACL</name>
<feature type="compositionally biased region" description="Polar residues" evidence="1">
    <location>
        <begin position="15"/>
        <end position="27"/>
    </location>
</feature>
<protein>
    <recommendedName>
        <fullName evidence="4">CopG family transcriptional regulator</fullName>
    </recommendedName>
</protein>
<feature type="compositionally biased region" description="Basic and acidic residues" evidence="1">
    <location>
        <begin position="28"/>
        <end position="40"/>
    </location>
</feature>